<dbReference type="EMBL" id="CAKMRJ010005634">
    <property type="protein sequence ID" value="CAH1448772.1"/>
    <property type="molecule type" value="Genomic_DNA"/>
</dbReference>
<feature type="transmembrane region" description="Helical" evidence="7">
    <location>
        <begin position="126"/>
        <end position="149"/>
    </location>
</feature>
<evidence type="ECO:0000256" key="6">
    <source>
        <dbReference type="ARBA" id="ARBA00023136"/>
    </source>
</evidence>
<accession>A0AAU9PGF3</accession>
<feature type="transmembrane region" description="Helical" evidence="7">
    <location>
        <begin position="170"/>
        <end position="196"/>
    </location>
</feature>
<evidence type="ECO:0000256" key="2">
    <source>
        <dbReference type="ARBA" id="ARBA00006779"/>
    </source>
</evidence>
<comment type="subcellular location">
    <subcellularLocation>
        <location evidence="1">Vacuole membrane</location>
        <topology evidence="1">Multi-pass membrane protein</topology>
    </subcellularLocation>
</comment>
<evidence type="ECO:0000256" key="1">
    <source>
        <dbReference type="ARBA" id="ARBA00004128"/>
    </source>
</evidence>
<proteinExistence type="inferred from homology"/>
<evidence type="ECO:0000256" key="7">
    <source>
        <dbReference type="SAM" id="Phobius"/>
    </source>
</evidence>
<dbReference type="AlphaFoldDB" id="A0AAU9PGF3"/>
<dbReference type="GO" id="GO:0005774">
    <property type="term" value="C:vacuolar membrane"/>
    <property type="evidence" value="ECO:0007669"/>
    <property type="project" value="UniProtKB-SubCell"/>
</dbReference>
<keyword evidence="5 7" id="KW-1133">Transmembrane helix</keyword>
<dbReference type="Pfam" id="PF06454">
    <property type="entry name" value="THH1_TOM1-3_dom"/>
    <property type="match status" value="1"/>
</dbReference>
<evidence type="ECO:0000259" key="8">
    <source>
        <dbReference type="Pfam" id="PF06454"/>
    </source>
</evidence>
<evidence type="ECO:0000313" key="9">
    <source>
        <dbReference type="EMBL" id="CAH1448772.1"/>
    </source>
</evidence>
<comment type="caution">
    <text evidence="9">The sequence shown here is derived from an EMBL/GenBank/DDBJ whole genome shotgun (WGS) entry which is preliminary data.</text>
</comment>
<dbReference type="Proteomes" id="UP001157418">
    <property type="component" value="Unassembled WGS sequence"/>
</dbReference>
<reference evidence="9 10" key="1">
    <citation type="submission" date="2022-01" db="EMBL/GenBank/DDBJ databases">
        <authorList>
            <person name="Xiong W."/>
            <person name="Schranz E."/>
        </authorList>
    </citation>
    <scope>NUCLEOTIDE SEQUENCE [LARGE SCALE GENOMIC DNA]</scope>
</reference>
<dbReference type="PANTHER" id="PTHR31142:SF4">
    <property type="entry name" value="OS01G0751300 PROTEIN"/>
    <property type="match status" value="1"/>
</dbReference>
<dbReference type="PANTHER" id="PTHR31142">
    <property type="entry name" value="TOBAMOVIRUS MULTIPLICATION PROTEIN 1-LIKE ISOFORM X1"/>
    <property type="match status" value="1"/>
</dbReference>
<feature type="domain" description="THH1/TOM1/TOM3" evidence="8">
    <location>
        <begin position="37"/>
        <end position="82"/>
    </location>
</feature>
<dbReference type="InterPro" id="IPR009457">
    <property type="entry name" value="THH1/TOM1/TOM3_dom"/>
</dbReference>
<sequence length="202" mass="22798">MNTKKALEYWGPHALRSEMMIGELTEPGCYSKPLVAVNLALAFLDVAIALLAFYQLIRIHSRNPQRGWTRQKVMVFIYYINSCCCFIAKILFLAAFLLLLSFWLTFCHQANDEDEDESEGDFVDTWVMLTSAVLIGLALERILLIPQLWQGNVLVSKMSKVRSERASSEIWKVAGLAIVSAVCFTSSSVVAILQIYPEYFSA</sequence>
<evidence type="ECO:0000313" key="10">
    <source>
        <dbReference type="Proteomes" id="UP001157418"/>
    </source>
</evidence>
<keyword evidence="10" id="KW-1185">Reference proteome</keyword>
<protein>
    <recommendedName>
        <fullName evidence="8">THH1/TOM1/TOM3 domain-containing protein</fullName>
    </recommendedName>
</protein>
<evidence type="ECO:0000256" key="5">
    <source>
        <dbReference type="ARBA" id="ARBA00022989"/>
    </source>
</evidence>
<feature type="transmembrane region" description="Helical" evidence="7">
    <location>
        <begin position="34"/>
        <end position="57"/>
    </location>
</feature>
<evidence type="ECO:0000256" key="3">
    <source>
        <dbReference type="ARBA" id="ARBA00022554"/>
    </source>
</evidence>
<feature type="transmembrane region" description="Helical" evidence="7">
    <location>
        <begin position="78"/>
        <end position="106"/>
    </location>
</feature>
<keyword evidence="4 7" id="KW-0812">Transmembrane</keyword>
<dbReference type="InterPro" id="IPR040226">
    <property type="entry name" value="THH1/TOM1/TOM3"/>
</dbReference>
<organism evidence="9 10">
    <name type="scientific">Lactuca virosa</name>
    <dbReference type="NCBI Taxonomy" id="75947"/>
    <lineage>
        <taxon>Eukaryota</taxon>
        <taxon>Viridiplantae</taxon>
        <taxon>Streptophyta</taxon>
        <taxon>Embryophyta</taxon>
        <taxon>Tracheophyta</taxon>
        <taxon>Spermatophyta</taxon>
        <taxon>Magnoliopsida</taxon>
        <taxon>eudicotyledons</taxon>
        <taxon>Gunneridae</taxon>
        <taxon>Pentapetalae</taxon>
        <taxon>asterids</taxon>
        <taxon>campanulids</taxon>
        <taxon>Asterales</taxon>
        <taxon>Asteraceae</taxon>
        <taxon>Cichorioideae</taxon>
        <taxon>Cichorieae</taxon>
        <taxon>Lactucinae</taxon>
        <taxon>Lactuca</taxon>
    </lineage>
</organism>
<evidence type="ECO:0000256" key="4">
    <source>
        <dbReference type="ARBA" id="ARBA00022692"/>
    </source>
</evidence>
<comment type="similarity">
    <text evidence="2">Belongs to the plant tobamovirus multiplication TOM1 protein family.</text>
</comment>
<keyword evidence="3" id="KW-0926">Vacuole</keyword>
<gene>
    <name evidence="9" type="ORF">LVIROSA_LOCUS34295</name>
</gene>
<keyword evidence="6 7" id="KW-0472">Membrane</keyword>
<name>A0AAU9PGF3_9ASTR</name>